<name>A0A0P9CCH5_9BACL</name>
<evidence type="ECO:0000256" key="4">
    <source>
        <dbReference type="ARBA" id="ARBA00011245"/>
    </source>
</evidence>
<sequence>MSKIRVASRTSALAMTQTKWVIARLQELSPDNEFDIVPVVTKGDKIVDVTLSKVGGKGLFVSEIEETILSKSADLAVHSLKDVPAELAPGLTLSAFPVRADARDAWISKTGEDLRSIRQGARVGTSSLRRVAQLRRVRPDLDIASIRGNIDTRLRKMRDGEFDAIVLAAAGLQRMGWEHEITAYLEPEMCLPAVGQGILGIECRADDTELLGLLSQINDELTHLAAIAERSLLFSLNGSCQVPIAGYAVVSGDKSTVRLRGLVASVDGHTMLTAEHEGSDPVQVGLKVAADLREHGADVLLAQEQTD</sequence>
<dbReference type="PANTHER" id="PTHR11557">
    <property type="entry name" value="PORPHOBILINOGEN DEAMINASE"/>
    <property type="match status" value="1"/>
</dbReference>
<evidence type="ECO:0000256" key="3">
    <source>
        <dbReference type="ARBA" id="ARBA00005638"/>
    </source>
</evidence>
<dbReference type="Gene3D" id="3.30.160.40">
    <property type="entry name" value="Porphobilinogen deaminase, C-terminal domain"/>
    <property type="match status" value="1"/>
</dbReference>
<accession>A0A0P9CCH5</accession>
<evidence type="ECO:0000313" key="11">
    <source>
        <dbReference type="EMBL" id="KPV43216.1"/>
    </source>
</evidence>
<evidence type="ECO:0000256" key="5">
    <source>
        <dbReference type="ARBA" id="ARBA00022679"/>
    </source>
</evidence>
<keyword evidence="5 8" id="KW-0808">Transferase</keyword>
<comment type="catalytic activity">
    <reaction evidence="7 8">
        <text>4 porphobilinogen + H2O = hydroxymethylbilane + 4 NH4(+)</text>
        <dbReference type="Rhea" id="RHEA:13185"/>
        <dbReference type="ChEBI" id="CHEBI:15377"/>
        <dbReference type="ChEBI" id="CHEBI:28938"/>
        <dbReference type="ChEBI" id="CHEBI:57845"/>
        <dbReference type="ChEBI" id="CHEBI:58126"/>
        <dbReference type="EC" id="2.5.1.61"/>
    </reaction>
</comment>
<comment type="pathway">
    <text evidence="2">Porphyrin-containing compound metabolism; protoporphyrin-IX biosynthesis; coproporphyrinogen-III from 5-aminolevulinate: step 2/4.</text>
</comment>
<dbReference type="InterPro" id="IPR000860">
    <property type="entry name" value="HemC"/>
</dbReference>
<dbReference type="STRING" id="471514.AN477_13240"/>
<dbReference type="EC" id="2.5.1.61" evidence="8"/>
<dbReference type="InterPro" id="IPR036803">
    <property type="entry name" value="Porphobilinogen_deaminase_C_sf"/>
</dbReference>
<dbReference type="InterPro" id="IPR022417">
    <property type="entry name" value="Porphobilin_deaminase_N"/>
</dbReference>
<dbReference type="InterPro" id="IPR022419">
    <property type="entry name" value="Porphobilin_deaminase_cofac_BS"/>
</dbReference>
<dbReference type="GO" id="GO:0006782">
    <property type="term" value="P:protoporphyrinogen IX biosynthetic process"/>
    <property type="evidence" value="ECO:0007669"/>
    <property type="project" value="UniProtKB-UniRule"/>
</dbReference>
<dbReference type="PROSITE" id="PS00533">
    <property type="entry name" value="PORPHOBILINOGEN_DEAM"/>
    <property type="match status" value="1"/>
</dbReference>
<comment type="miscellaneous">
    <text evidence="8">The porphobilinogen subunits are added to the dipyrromethane group.</text>
</comment>
<gene>
    <name evidence="8" type="primary">hemC</name>
    <name evidence="11" type="ORF">AN477_13240</name>
</gene>
<feature type="domain" description="Porphobilinogen deaminase N-terminal" evidence="9">
    <location>
        <begin position="4"/>
        <end position="210"/>
    </location>
</feature>
<dbReference type="OrthoDB" id="9810298at2"/>
<dbReference type="PIRSF" id="PIRSF001438">
    <property type="entry name" value="4pyrrol_synth_OHMeBilane_synth"/>
    <property type="match status" value="1"/>
</dbReference>
<dbReference type="NCBIfam" id="TIGR00212">
    <property type="entry name" value="hemC"/>
    <property type="match status" value="1"/>
</dbReference>
<dbReference type="InterPro" id="IPR022418">
    <property type="entry name" value="Porphobilinogen_deaminase_C"/>
</dbReference>
<comment type="function">
    <text evidence="1 8">Tetrapolymerization of the monopyrrole PBG into the hydroxymethylbilane pre-uroporphyrinogen in several discrete steps.</text>
</comment>
<evidence type="ECO:0000256" key="6">
    <source>
        <dbReference type="ARBA" id="ARBA00023244"/>
    </source>
</evidence>
<dbReference type="GO" id="GO:0004418">
    <property type="term" value="F:hydroxymethylbilane synthase activity"/>
    <property type="evidence" value="ECO:0007669"/>
    <property type="project" value="UniProtKB-UniRule"/>
</dbReference>
<dbReference type="PATRIC" id="fig|471514.4.peg.1347"/>
<dbReference type="PANTHER" id="PTHR11557:SF0">
    <property type="entry name" value="PORPHOBILINOGEN DEAMINASE"/>
    <property type="match status" value="1"/>
</dbReference>
<dbReference type="FunFam" id="3.40.190.10:FF:000005">
    <property type="entry name" value="Porphobilinogen deaminase"/>
    <property type="match status" value="1"/>
</dbReference>
<protein>
    <recommendedName>
        <fullName evidence="8">Porphobilinogen deaminase</fullName>
        <shortName evidence="8">PBG</shortName>
        <ecNumber evidence="8">2.5.1.61</ecNumber>
    </recommendedName>
    <alternativeName>
        <fullName evidence="8">Hydroxymethylbilane synthase</fullName>
        <shortName evidence="8">HMBS</shortName>
    </alternativeName>
    <alternativeName>
        <fullName evidence="8">Pre-uroporphyrinogen synthase</fullName>
    </alternativeName>
</protein>
<evidence type="ECO:0000259" key="10">
    <source>
        <dbReference type="Pfam" id="PF03900"/>
    </source>
</evidence>
<dbReference type="HAMAP" id="MF_00260">
    <property type="entry name" value="Porphobil_deam"/>
    <property type="match status" value="1"/>
</dbReference>
<dbReference type="SUPFAM" id="SSF54782">
    <property type="entry name" value="Porphobilinogen deaminase (hydroxymethylbilane synthase), C-terminal domain"/>
    <property type="match status" value="1"/>
</dbReference>
<dbReference type="EMBL" id="LJCO01000054">
    <property type="protein sequence ID" value="KPV43216.1"/>
    <property type="molecule type" value="Genomic_DNA"/>
</dbReference>
<evidence type="ECO:0000313" key="12">
    <source>
        <dbReference type="Proteomes" id="UP000050482"/>
    </source>
</evidence>
<dbReference type="Proteomes" id="UP000050482">
    <property type="component" value="Unassembled WGS sequence"/>
</dbReference>
<evidence type="ECO:0000259" key="9">
    <source>
        <dbReference type="Pfam" id="PF01379"/>
    </source>
</evidence>
<dbReference type="GO" id="GO:0005737">
    <property type="term" value="C:cytoplasm"/>
    <property type="evidence" value="ECO:0007669"/>
    <property type="project" value="UniProtKB-UniRule"/>
</dbReference>
<dbReference type="AlphaFoldDB" id="A0A0P9CCH5"/>
<comment type="cofactor">
    <cofactor evidence="8">
        <name>dipyrromethane</name>
        <dbReference type="ChEBI" id="CHEBI:60342"/>
    </cofactor>
    <text evidence="8">Binds 1 dipyrromethane group covalently.</text>
</comment>
<dbReference type="FunFam" id="3.40.190.10:FF:000004">
    <property type="entry name" value="Porphobilinogen deaminase"/>
    <property type="match status" value="1"/>
</dbReference>
<feature type="domain" description="Porphobilinogen deaminase C-terminal" evidence="10">
    <location>
        <begin position="224"/>
        <end position="293"/>
    </location>
</feature>
<evidence type="ECO:0000256" key="2">
    <source>
        <dbReference type="ARBA" id="ARBA00004735"/>
    </source>
</evidence>
<dbReference type="SUPFAM" id="SSF53850">
    <property type="entry name" value="Periplasmic binding protein-like II"/>
    <property type="match status" value="1"/>
</dbReference>
<keyword evidence="6 8" id="KW-0627">Porphyrin biosynthesis</keyword>
<proteinExistence type="inferred from homology"/>
<keyword evidence="12" id="KW-1185">Reference proteome</keyword>
<dbReference type="Pfam" id="PF01379">
    <property type="entry name" value="Porphobil_deam"/>
    <property type="match status" value="1"/>
</dbReference>
<dbReference type="PRINTS" id="PR00151">
    <property type="entry name" value="PORPHBDMNASE"/>
</dbReference>
<evidence type="ECO:0000256" key="8">
    <source>
        <dbReference type="HAMAP-Rule" id="MF_00260"/>
    </source>
</evidence>
<feature type="modified residue" description="S-(dipyrrolylmethanemethyl)cysteine" evidence="8">
    <location>
        <position position="240"/>
    </location>
</feature>
<dbReference type="RefSeq" id="WP_054969642.1">
    <property type="nucleotide sequence ID" value="NZ_LJCO01000054.1"/>
</dbReference>
<evidence type="ECO:0000256" key="1">
    <source>
        <dbReference type="ARBA" id="ARBA00002869"/>
    </source>
</evidence>
<comment type="similarity">
    <text evidence="3 8">Belongs to the HMBS family.</text>
</comment>
<comment type="subunit">
    <text evidence="4 8">Monomer.</text>
</comment>
<evidence type="ECO:0000256" key="7">
    <source>
        <dbReference type="ARBA" id="ARBA00048169"/>
    </source>
</evidence>
<comment type="caution">
    <text evidence="11">The sequence shown here is derived from an EMBL/GenBank/DDBJ whole genome shotgun (WGS) entry which is preliminary data.</text>
</comment>
<reference evidence="11 12" key="1">
    <citation type="submission" date="2015-09" db="EMBL/GenBank/DDBJ databases">
        <title>Draft genome sequence of Alicyclobacillus ferrooxydans DSM 22381.</title>
        <authorList>
            <person name="Hemp J."/>
        </authorList>
    </citation>
    <scope>NUCLEOTIDE SEQUENCE [LARGE SCALE GENOMIC DNA]</scope>
    <source>
        <strain evidence="11 12">TC-34</strain>
    </source>
</reference>
<dbReference type="Gene3D" id="3.40.190.10">
    <property type="entry name" value="Periplasmic binding protein-like II"/>
    <property type="match status" value="2"/>
</dbReference>
<dbReference type="Pfam" id="PF03900">
    <property type="entry name" value="Porphobil_deamC"/>
    <property type="match status" value="1"/>
</dbReference>
<dbReference type="CDD" id="cd13646">
    <property type="entry name" value="PBP2_EcHMBS_like"/>
    <property type="match status" value="1"/>
</dbReference>
<organism evidence="11 12">
    <name type="scientific">Alicyclobacillus ferrooxydans</name>
    <dbReference type="NCBI Taxonomy" id="471514"/>
    <lineage>
        <taxon>Bacteria</taxon>
        <taxon>Bacillati</taxon>
        <taxon>Bacillota</taxon>
        <taxon>Bacilli</taxon>
        <taxon>Bacillales</taxon>
        <taxon>Alicyclobacillaceae</taxon>
        <taxon>Alicyclobacillus</taxon>
    </lineage>
</organism>